<feature type="domain" description="Csf1 C-terminal region" evidence="4">
    <location>
        <begin position="1719"/>
        <end position="2969"/>
    </location>
</feature>
<dbReference type="EMBL" id="LT598446">
    <property type="protein sequence ID" value="SCU85995.1"/>
    <property type="molecule type" value="Genomic_DNA"/>
</dbReference>
<keyword evidence="2" id="KW-0472">Membrane</keyword>
<evidence type="ECO:0000256" key="1">
    <source>
        <dbReference type="SAM" id="MobiDB-lite"/>
    </source>
</evidence>
<dbReference type="Proteomes" id="UP000189911">
    <property type="component" value="Chromosome C"/>
</dbReference>
<dbReference type="InterPro" id="IPR048636">
    <property type="entry name" value="Csf1_N"/>
</dbReference>
<dbReference type="Pfam" id="PF25038">
    <property type="entry name" value="Csf1_C"/>
    <property type="match status" value="1"/>
</dbReference>
<proteinExistence type="predicted"/>
<feature type="domain" description="Csf1 N-terminal" evidence="3">
    <location>
        <begin position="32"/>
        <end position="1525"/>
    </location>
</feature>
<protein>
    <submittedName>
        <fullName evidence="5">LANO_0C06326g1_1</fullName>
    </submittedName>
</protein>
<dbReference type="InterPro" id="IPR056779">
    <property type="entry name" value="Csf1_C"/>
</dbReference>
<dbReference type="PANTHER" id="PTHR32085:SF3">
    <property type="entry name" value="PROTEIN CSF1"/>
    <property type="match status" value="1"/>
</dbReference>
<gene>
    <name evidence="5" type="ORF">LANO_0C06326G</name>
</gene>
<keyword evidence="2" id="KW-0812">Transmembrane</keyword>
<evidence type="ECO:0000259" key="4">
    <source>
        <dbReference type="Pfam" id="PF25038"/>
    </source>
</evidence>
<feature type="region of interest" description="Disordered" evidence="1">
    <location>
        <begin position="168"/>
        <end position="200"/>
    </location>
</feature>
<accession>A0A1G4J7S9</accession>
<sequence length="2970" mass="336431">MENEFKKVPLTSNQDFSWVFLIDWILILSVSILAAFYFGRTFGFTITTLLEWLVWKRFSVKVQVQSLKISFLGGRIFFKNLTIVTQNQTVSFLQGSLTWRYWLLNSKQTAYAREQCRATGKDPHKCRFKLECQGFEHFIYNKTQAFDHLWNSLSKSEQARFKHFEEFSEDDQKSSHNETSSFNSSSPSTGGHSDHYFESSHSTSSPLPSFLRILPLEIAVHKGALIVGNRNTSSIMISSYDTLDGIFDVAMPSSKLDLYKTQIQCELKMFRITLEPNLAFKAGAPLKNLVKYDKLTKVWHKSLEILLKAKSGHFHDLYRTDSSSSPNLQNPLEEWKGLGLYRKEDDAAWDDTFKFNVSKHRYAKYSKIMKCEKFTLNYSFDSPGIVTHGSSGASTQTGKSTLIDTEPPPDFSIDVQLFGATIHYGPWSHHEIFPLQKIFSPTVSKDSQPSNIPKEGMLRSFTRARLSITIMSSSILRIPTREPSKDLEFLKHYRESQDDTRPFGWLEILLAQGSEIRFDFAMTPTSSGFDNILDLHLVNPELRTSVNHDILFNANTHDIHAQIGYPLGWNQRATWVFDLTSSQAQFFILKDHVTLMGDLIGDFGSGEPTTYDLFRPFIYKFNWVLTGYSIYLNVNDANIVNNPVDFNENCYLSFHGDELRTKFTVPQLTVAGNSTAIDYELFTPMFRLRINTPSWNTLHEFMKDQEVGRSHDFKMSGSYLFYSKLDVDNIDTIIINCQSRMTTLKCYGFVLRYLIGVKMNYFGDFVHFKTTEEYMEELRGINVGKKTVSAAVEDFLHILNPPLSSEECEGSNPFKHDGSLIRKSSLKRMVNEKDVWFTFVVEDGCIVLPENLYDCETCFTFDFDSLEVDARHLNYYMDLQSSMSPINIKRLQNCDPEVVFNHDRGLKSKDEPWGFISDLHIHAHRLFGLPPDEETYFCKWDFALSSLDLCSDLSFTQRLLGSCKKLGFGFKDYENIMNYTSTDVLDMTSVTFAADEVTSRIVDKNTGFIIVTKAEKIKATFADLENSLYSSRADIDIPILSITILEEASKQQVVGVLKTSIKITQLSQLEDFLSHTQQQKAHIAANDAPFHRCPFLLPRAIQQSSPYNDLLGCIPPGVSIPSVVKPLNDENYHQVIDEFLKGETSFKSDSRRRTSQSIANLPVKGSRKPSSIPLLSDTKNGSNAKVLDPSFDCEGLIMNIKEVSLQLDPRCHPLLGSLLGQVYSNSVDQLIDNSEIDVVLEFIQNTLGGKHYKTFKIVSPNIELSIGDLFDAQNYSQRVESSIRGLNIDISLKQKRGEGVSQEDNDPESVQEVTGLLRISSLKLDVMENRMSVRKRQSDFLFSFLTKEVEAWISSTDTTTASVNAETIDSTINPDTFDQFCKFLQILIVEFGRLNSLESHFSALNINARRELFYQIAAASDEYQITHDPPVITKPAYITRLPNQHVRENRSWKIITRLRHIMNYLPKSLVSDLYESIKKSNFKAPDTAGETFLKIFSKWRSWEFSDVEKCFFYRQAFAHKVQDEEGCGMVNLRADVGLFSFTISRSIDEDGDNAIFKNIKLCQFYGGASLPDDEGRRTEGLGNINEKQLSCSIKVAKVSIGDITLKLLDAKNLFPLIVNDSEGLAATEELRLMFQQINVLIDRCEVQLVSGTKKASLKSFGNIATLALTNHASTKYSATLLWSWGELGVRHRNSILFEMFSRGGSIGTLHSPDHESHSTVIGVRSQKLRVKLPSASASYCTFVKSVMVLQESLNSKFQRLRQSLAAERKGGTSKHLTSQYFARFDIADVSCDISAISPFLVSTRVRNFTLNLEQGSETKIYLGYEGLDLTVGQSQAAQQYVKFSQYMKFSQSRLGITYSKSNHLLNTVHSLIIDSDLSKFKISDPKSIASELQKDLNVAKLSFDSLQESFKTFQSKSDKVRNQKTAATAPFFTGKWNFCLKAKYFGLLIPFESTKYILEFNEMMLAGSSKRINLEKNAYFGENLECELSVSSVGFLVNDAMLSEELSKLLDFGINVKIAQECKDVVKSLEFKSSHLRVALCPVSLIKLLILANEIASLTSIHYHAEEPKELQTEDSGILMEVFKALRAIQSIHILSYNFCLGWLFDVEGTTNPGLIWGYQRLFAAHEWPYGKLTLFDAYFSIARGFSAADFYSTDSELNKLNRSFLPSTQIGYWFEGADSSDNLSIRINGERLDVSFLSKSIDVADGLVKSIHAFGEMKSKQLDPFRSSSVEKVPGSSKTSRNPVFSGIRTVNCKARYAGGVIKLYSSKNINLGENPSFQLESPSVEVIVDYKHLLNGDRRHVVRALINVDESHNTIFPTCVPILGELARDIRQLMKSFNSDSTPVTSMSSVQENINYKSLLKDFDISFQTHFDPQLVSLSCEPKAKVQADVGFDKLVIKMFTNNIDALEPLSLSIEMQNVTATSRHIFSREVSTSLKIDHPKFVFVLTHPETIHTYGIVHIPNIDVYFNIKQLQDLNVFLNIWKVDSKVLFQPESENNVVDTPIKDRSLAAKHKKVSSNSSFPWNFVMIITKINGDIDLGVSLGVLSLSTDRIWAVTDHYSNWTQKLCLQLEKLSLSSDGRLGGTLLLRNFSWMSQISWPVHKGELQNPLIILDVALAEFALKLSFDYHLILIASIELFKIKLFNKRDPAGLLKNLLSVLLFCDKTHISITALAPANVLDVYNTIKRMRKDNKKSYLETLGDSNTKDTKYTSTGREILNSLSFLRTELEVKLNFIHTQVFPSTLFDKEVLTFKATNLLTRSQIEGDEKLKTHLNWQIHDVKIALSTFKTQLQEKVASQIGVREYTEHASKAHGGTILVIPAILIGMTTWHDVTTNTVEFIFSNSFGGNISVRWNLGSINFLREMWATHVRALALRRSSDQQPKSLFEDEHLEDKLKDVDLGDKYTYVPLEEPLINIPQTKDLGEATPPVEWFGVNRRRFPGMTHQAIIVPLQKLAHLAETEWALIFGSA</sequence>
<dbReference type="GO" id="GO:0006113">
    <property type="term" value="P:fermentation"/>
    <property type="evidence" value="ECO:0007669"/>
    <property type="project" value="InterPro"/>
</dbReference>
<organism evidence="5 6">
    <name type="scientific">Lachancea nothofagi CBS 11611</name>
    <dbReference type="NCBI Taxonomy" id="1266666"/>
    <lineage>
        <taxon>Eukaryota</taxon>
        <taxon>Fungi</taxon>
        <taxon>Dikarya</taxon>
        <taxon>Ascomycota</taxon>
        <taxon>Saccharomycotina</taxon>
        <taxon>Saccharomycetes</taxon>
        <taxon>Saccharomycetales</taxon>
        <taxon>Saccharomycetaceae</taxon>
        <taxon>Lachancea</taxon>
    </lineage>
</organism>
<evidence type="ECO:0000313" key="5">
    <source>
        <dbReference type="EMBL" id="SCU85995.1"/>
    </source>
</evidence>
<feature type="compositionally biased region" description="Low complexity" evidence="1">
    <location>
        <begin position="177"/>
        <end position="191"/>
    </location>
</feature>
<evidence type="ECO:0000259" key="3">
    <source>
        <dbReference type="Pfam" id="PF21678"/>
    </source>
</evidence>
<reference evidence="6" key="1">
    <citation type="submission" date="2016-03" db="EMBL/GenBank/DDBJ databases">
        <authorList>
            <person name="Devillers Hugo."/>
        </authorList>
    </citation>
    <scope>NUCLEOTIDE SEQUENCE [LARGE SCALE GENOMIC DNA]</scope>
</reference>
<keyword evidence="6" id="KW-1185">Reference proteome</keyword>
<keyword evidence="2" id="KW-1133">Transmembrane helix</keyword>
<evidence type="ECO:0000256" key="2">
    <source>
        <dbReference type="SAM" id="Phobius"/>
    </source>
</evidence>
<dbReference type="OrthoDB" id="10051416at2759"/>
<name>A0A1G4J7S9_9SACH</name>
<dbReference type="InterPro" id="IPR029636">
    <property type="entry name" value="Csf1"/>
</dbReference>
<dbReference type="GO" id="GO:0016020">
    <property type="term" value="C:membrane"/>
    <property type="evidence" value="ECO:0007669"/>
    <property type="project" value="InterPro"/>
</dbReference>
<evidence type="ECO:0000313" key="6">
    <source>
        <dbReference type="Proteomes" id="UP000189911"/>
    </source>
</evidence>
<feature type="region of interest" description="Disordered" evidence="1">
    <location>
        <begin position="1147"/>
        <end position="1175"/>
    </location>
</feature>
<feature type="transmembrane region" description="Helical" evidence="2">
    <location>
        <begin position="16"/>
        <end position="38"/>
    </location>
</feature>
<dbReference type="Pfam" id="PF21678">
    <property type="entry name" value="Csf1_N"/>
    <property type="match status" value="1"/>
</dbReference>
<dbReference type="PANTHER" id="PTHR32085">
    <property type="entry name" value="PROTEIN CSF1"/>
    <property type="match status" value="1"/>
</dbReference>